<evidence type="ECO:0000256" key="1">
    <source>
        <dbReference type="ARBA" id="ARBA00010641"/>
    </source>
</evidence>
<reference evidence="8" key="1">
    <citation type="journal article" date="2019" name="Int. J. Syst. Evol. Microbiol.">
        <title>The Global Catalogue of Microorganisms (GCM) 10K type strain sequencing project: providing services to taxonomists for standard genome sequencing and annotation.</title>
        <authorList>
            <consortium name="The Broad Institute Genomics Platform"/>
            <consortium name="The Broad Institute Genome Sequencing Center for Infectious Disease"/>
            <person name="Wu L."/>
            <person name="Ma J."/>
        </authorList>
    </citation>
    <scope>NUCLEOTIDE SEQUENCE [LARGE SCALE GENOMIC DNA]</scope>
    <source>
        <strain evidence="8">CGMCC 1.15180</strain>
    </source>
</reference>
<dbReference type="EMBL" id="JBHSPX010000004">
    <property type="protein sequence ID" value="MFC6063702.1"/>
    <property type="molecule type" value="Genomic_DNA"/>
</dbReference>
<proteinExistence type="inferred from homology"/>
<keyword evidence="8" id="KW-1185">Reference proteome</keyword>
<evidence type="ECO:0000259" key="6">
    <source>
        <dbReference type="Pfam" id="PF08281"/>
    </source>
</evidence>
<name>A0ABW1ML64_9ACTN</name>
<keyword evidence="5" id="KW-0804">Transcription</keyword>
<comment type="caution">
    <text evidence="7">The sequence shown here is derived from an EMBL/GenBank/DDBJ whole genome shotgun (WGS) entry which is preliminary data.</text>
</comment>
<dbReference type="NCBIfam" id="TIGR02937">
    <property type="entry name" value="sigma70-ECF"/>
    <property type="match status" value="1"/>
</dbReference>
<dbReference type="InterPro" id="IPR036388">
    <property type="entry name" value="WH-like_DNA-bd_sf"/>
</dbReference>
<dbReference type="RefSeq" id="WP_031058215.1">
    <property type="nucleotide sequence ID" value="NZ_JBHSPX010000004.1"/>
</dbReference>
<evidence type="ECO:0000313" key="7">
    <source>
        <dbReference type="EMBL" id="MFC6063702.1"/>
    </source>
</evidence>
<dbReference type="SUPFAM" id="SSF88659">
    <property type="entry name" value="Sigma3 and sigma4 domains of RNA polymerase sigma factors"/>
    <property type="match status" value="1"/>
</dbReference>
<dbReference type="PANTHER" id="PTHR43133:SF8">
    <property type="entry name" value="RNA POLYMERASE SIGMA FACTOR HI_1459-RELATED"/>
    <property type="match status" value="1"/>
</dbReference>
<dbReference type="Gene3D" id="1.10.10.10">
    <property type="entry name" value="Winged helix-like DNA-binding domain superfamily/Winged helix DNA-binding domain"/>
    <property type="match status" value="1"/>
</dbReference>
<evidence type="ECO:0000256" key="5">
    <source>
        <dbReference type="ARBA" id="ARBA00023163"/>
    </source>
</evidence>
<dbReference type="InterPro" id="IPR039425">
    <property type="entry name" value="RNA_pol_sigma-70-like"/>
</dbReference>
<dbReference type="InterPro" id="IPR013324">
    <property type="entry name" value="RNA_pol_sigma_r3/r4-like"/>
</dbReference>
<feature type="domain" description="RNA polymerase sigma factor 70 region 4 type 2" evidence="6">
    <location>
        <begin position="126"/>
        <end position="176"/>
    </location>
</feature>
<keyword evidence="4" id="KW-0238">DNA-binding</keyword>
<dbReference type="Pfam" id="PF08281">
    <property type="entry name" value="Sigma70_r4_2"/>
    <property type="match status" value="1"/>
</dbReference>
<gene>
    <name evidence="7" type="ORF">ACFP4F_14180</name>
</gene>
<organism evidence="7 8">
    <name type="scientific">Streptomyces ochraceiscleroticus</name>
    <dbReference type="NCBI Taxonomy" id="47761"/>
    <lineage>
        <taxon>Bacteria</taxon>
        <taxon>Bacillati</taxon>
        <taxon>Actinomycetota</taxon>
        <taxon>Actinomycetes</taxon>
        <taxon>Kitasatosporales</taxon>
        <taxon>Streptomycetaceae</taxon>
        <taxon>Streptomyces</taxon>
    </lineage>
</organism>
<evidence type="ECO:0000313" key="8">
    <source>
        <dbReference type="Proteomes" id="UP001596139"/>
    </source>
</evidence>
<dbReference type="InterPro" id="IPR013249">
    <property type="entry name" value="RNA_pol_sigma70_r4_t2"/>
</dbReference>
<sequence>MTDRPDPWGDSAANGDRFSAVLPLDFTAFFLLHHKAFLRFAHLQLDSRTAAEAVVEEAFAELADTWNEVLRQPSVEAYAMATLKEVIDRRLAAKGREVPFVATAAFAAIRDASRVRLNALESNLGLYTAIARLPERHYDVIVLRFVLGYPPKEVAHIMGISPATVRSHIHGARRRLARYLGFDWEPTEEEKV</sequence>
<evidence type="ECO:0000256" key="4">
    <source>
        <dbReference type="ARBA" id="ARBA00023125"/>
    </source>
</evidence>
<dbReference type="Proteomes" id="UP001596139">
    <property type="component" value="Unassembled WGS sequence"/>
</dbReference>
<dbReference type="CDD" id="cd06171">
    <property type="entry name" value="Sigma70_r4"/>
    <property type="match status" value="1"/>
</dbReference>
<evidence type="ECO:0000256" key="3">
    <source>
        <dbReference type="ARBA" id="ARBA00023082"/>
    </source>
</evidence>
<comment type="similarity">
    <text evidence="1">Belongs to the sigma-70 factor family. ECF subfamily.</text>
</comment>
<keyword evidence="3" id="KW-0731">Sigma factor</keyword>
<protein>
    <submittedName>
        <fullName evidence="7">RNA polymerase sigma factor</fullName>
    </submittedName>
</protein>
<dbReference type="PANTHER" id="PTHR43133">
    <property type="entry name" value="RNA POLYMERASE ECF-TYPE SIGMA FACTO"/>
    <property type="match status" value="1"/>
</dbReference>
<keyword evidence="2" id="KW-0805">Transcription regulation</keyword>
<dbReference type="InterPro" id="IPR014284">
    <property type="entry name" value="RNA_pol_sigma-70_dom"/>
</dbReference>
<accession>A0ABW1ML64</accession>
<evidence type="ECO:0000256" key="2">
    <source>
        <dbReference type="ARBA" id="ARBA00023015"/>
    </source>
</evidence>